<organism evidence="3">
    <name type="scientific">marine sediment metagenome</name>
    <dbReference type="NCBI Taxonomy" id="412755"/>
    <lineage>
        <taxon>unclassified sequences</taxon>
        <taxon>metagenomes</taxon>
        <taxon>ecological metagenomes</taxon>
    </lineage>
</organism>
<comment type="caution">
    <text evidence="3">The sequence shown here is derived from an EMBL/GenBank/DDBJ whole genome shotgun (WGS) entry which is preliminary data.</text>
</comment>
<evidence type="ECO:0000259" key="1">
    <source>
        <dbReference type="Pfam" id="PF00108"/>
    </source>
</evidence>
<gene>
    <name evidence="3" type="ORF">S01H1_49827</name>
</gene>
<evidence type="ECO:0000259" key="2">
    <source>
        <dbReference type="Pfam" id="PF22691"/>
    </source>
</evidence>
<dbReference type="Pfam" id="PF22691">
    <property type="entry name" value="Thiolase_C_1"/>
    <property type="match status" value="1"/>
</dbReference>
<feature type="non-terminal residue" evidence="3">
    <location>
        <position position="1"/>
    </location>
</feature>
<protein>
    <submittedName>
        <fullName evidence="3">Uncharacterized protein</fullName>
    </submittedName>
</protein>
<name>X0WQ62_9ZZZZ</name>
<dbReference type="Pfam" id="PF00108">
    <property type="entry name" value="Thiolase_N"/>
    <property type="match status" value="1"/>
</dbReference>
<dbReference type="EMBL" id="BARS01032075">
    <property type="protein sequence ID" value="GAG25347.1"/>
    <property type="molecule type" value="Genomic_DNA"/>
</dbReference>
<dbReference type="PANTHER" id="PTHR42870">
    <property type="entry name" value="ACETYL-COA C-ACETYLTRANSFERASE"/>
    <property type="match status" value="1"/>
</dbReference>
<dbReference type="GO" id="GO:0016747">
    <property type="term" value="F:acyltransferase activity, transferring groups other than amino-acyl groups"/>
    <property type="evidence" value="ECO:0007669"/>
    <property type="project" value="InterPro"/>
</dbReference>
<proteinExistence type="predicted"/>
<dbReference type="InterPro" id="IPR055140">
    <property type="entry name" value="Thiolase_C_2"/>
</dbReference>
<feature type="domain" description="Thiolase C-terminal" evidence="2">
    <location>
        <begin position="175"/>
        <end position="260"/>
    </location>
</feature>
<accession>X0WQ62</accession>
<dbReference type="AlphaFoldDB" id="X0WQ62"/>
<feature type="non-terminal residue" evidence="3">
    <location>
        <position position="261"/>
    </location>
</feature>
<dbReference type="SUPFAM" id="SSF53901">
    <property type="entry name" value="Thiolase-like"/>
    <property type="match status" value="2"/>
</dbReference>
<dbReference type="PANTHER" id="PTHR42870:SF6">
    <property type="entry name" value="ACETYL-COA C-ACYLTRANSFERASE"/>
    <property type="match status" value="1"/>
</dbReference>
<dbReference type="InterPro" id="IPR020616">
    <property type="entry name" value="Thiolase_N"/>
</dbReference>
<reference evidence="3" key="1">
    <citation type="journal article" date="2014" name="Front. Microbiol.">
        <title>High frequency of phylogenetically diverse reductive dehalogenase-homologous genes in deep subseafloor sedimentary metagenomes.</title>
        <authorList>
            <person name="Kawai M."/>
            <person name="Futagami T."/>
            <person name="Toyoda A."/>
            <person name="Takaki Y."/>
            <person name="Nishi S."/>
            <person name="Hori S."/>
            <person name="Arai W."/>
            <person name="Tsubouchi T."/>
            <person name="Morono Y."/>
            <person name="Uchiyama I."/>
            <person name="Ito T."/>
            <person name="Fujiyama A."/>
            <person name="Inagaki F."/>
            <person name="Takami H."/>
        </authorList>
    </citation>
    <scope>NUCLEOTIDE SEQUENCE</scope>
    <source>
        <strain evidence="3">Expedition CK06-06</strain>
    </source>
</reference>
<dbReference type="Gene3D" id="3.40.47.10">
    <property type="match status" value="1"/>
</dbReference>
<sequence>CASSGVAVNIGAMAIASGAYDVVMVGGVEKMRGLSTEGVTDTLAMAADALYEVGAGFTFPGLYAALATAHFAEFGSSWEQLAAITIKNHRNGALNPKAHFQAEIMETAKRLGERNNMTFDDEMDFLRSSLNTVVAYPLRLFDCCPISDGSAVVLLAAGEVARNYTDTPIYIRGMGQASDTMALHDRKELTTLRATKLAASQAYKMAGVNPGDIGVADVHDCFTIAEVFATEDLGFFPKGEGGKAAAEGRTALDGDVAINPD</sequence>
<dbReference type="InterPro" id="IPR016039">
    <property type="entry name" value="Thiolase-like"/>
</dbReference>
<dbReference type="CDD" id="cd00829">
    <property type="entry name" value="SCP-x_thiolase"/>
    <property type="match status" value="1"/>
</dbReference>
<feature type="domain" description="Thiolase N-terminal" evidence="1">
    <location>
        <begin position="1"/>
        <end position="157"/>
    </location>
</feature>
<evidence type="ECO:0000313" key="3">
    <source>
        <dbReference type="EMBL" id="GAG25347.1"/>
    </source>
</evidence>